<accession>A0A8H5I7E0</accession>
<keyword evidence="3" id="KW-1185">Reference proteome</keyword>
<protein>
    <submittedName>
        <fullName evidence="2">Uncharacterized protein</fullName>
    </submittedName>
</protein>
<dbReference type="Proteomes" id="UP000522262">
    <property type="component" value="Unassembled WGS sequence"/>
</dbReference>
<sequence length="162" mass="18542">MSRSSDRVFWRCSPVGGLRDAMFRLALETLEQGEYETVEILSTPKTTTGGRRAAIHFKVRLHYTDNGREASHDHKIRIEHRDANGRVWNFAKNRRPSNYDYSTVQAKNGPPSNCPRRRREQREAAAAAAQGYEDGWYADPYAAESGKTWRYFANGAWTDQTA</sequence>
<proteinExistence type="predicted"/>
<evidence type="ECO:0000256" key="1">
    <source>
        <dbReference type="SAM" id="MobiDB-lite"/>
    </source>
</evidence>
<dbReference type="AlphaFoldDB" id="A0A8H5I7E0"/>
<reference evidence="2 3" key="1">
    <citation type="submission" date="2020-05" db="EMBL/GenBank/DDBJ databases">
        <title>Identification and distribution of gene clusters putatively required for synthesis of sphingolipid metabolism inhibitors in phylogenetically diverse species of the filamentous fungus Fusarium.</title>
        <authorList>
            <person name="Kim H.-S."/>
            <person name="Busman M."/>
            <person name="Brown D.W."/>
            <person name="Divon H."/>
            <person name="Uhlig S."/>
            <person name="Proctor R.H."/>
        </authorList>
    </citation>
    <scope>NUCLEOTIDE SEQUENCE [LARGE SCALE GENOMIC DNA]</scope>
    <source>
        <strain evidence="2 3">NRRL 53147</strain>
    </source>
</reference>
<organism evidence="2 3">
    <name type="scientific">Fusarium mexicanum</name>
    <dbReference type="NCBI Taxonomy" id="751941"/>
    <lineage>
        <taxon>Eukaryota</taxon>
        <taxon>Fungi</taxon>
        <taxon>Dikarya</taxon>
        <taxon>Ascomycota</taxon>
        <taxon>Pezizomycotina</taxon>
        <taxon>Sordariomycetes</taxon>
        <taxon>Hypocreomycetidae</taxon>
        <taxon>Hypocreales</taxon>
        <taxon>Nectriaceae</taxon>
        <taxon>Fusarium</taxon>
        <taxon>Fusarium fujikuroi species complex</taxon>
    </lineage>
</organism>
<evidence type="ECO:0000313" key="2">
    <source>
        <dbReference type="EMBL" id="KAF5531701.1"/>
    </source>
</evidence>
<gene>
    <name evidence="2" type="ORF">FMEXI_12847</name>
</gene>
<name>A0A8H5I7E0_9HYPO</name>
<dbReference type="EMBL" id="JAAOAM010000392">
    <property type="protein sequence ID" value="KAF5531701.1"/>
    <property type="molecule type" value="Genomic_DNA"/>
</dbReference>
<evidence type="ECO:0000313" key="3">
    <source>
        <dbReference type="Proteomes" id="UP000522262"/>
    </source>
</evidence>
<comment type="caution">
    <text evidence="2">The sequence shown here is derived from an EMBL/GenBank/DDBJ whole genome shotgun (WGS) entry which is preliminary data.</text>
</comment>
<feature type="region of interest" description="Disordered" evidence="1">
    <location>
        <begin position="106"/>
        <end position="129"/>
    </location>
</feature>